<comment type="similarity">
    <text evidence="1 3">Belongs to the pirin family.</text>
</comment>
<feature type="domain" description="Quercetin 2,3-dioxygenase C-terminal cupin" evidence="5">
    <location>
        <begin position="158"/>
        <end position="242"/>
    </location>
</feature>
<dbReference type="CDD" id="cd02910">
    <property type="entry name" value="cupin_Yhhw_N"/>
    <property type="match status" value="1"/>
</dbReference>
<dbReference type="InterPro" id="IPR041602">
    <property type="entry name" value="Quercetinase_C"/>
</dbReference>
<dbReference type="PANTHER" id="PTHR43212">
    <property type="entry name" value="QUERCETIN 2,3-DIOXYGENASE"/>
    <property type="match status" value="1"/>
</dbReference>
<evidence type="ECO:0000256" key="1">
    <source>
        <dbReference type="ARBA" id="ARBA00008416"/>
    </source>
</evidence>
<dbReference type="Gene3D" id="2.60.120.10">
    <property type="entry name" value="Jelly Rolls"/>
    <property type="match status" value="2"/>
</dbReference>
<dbReference type="InterPro" id="IPR012093">
    <property type="entry name" value="Pirin"/>
</dbReference>
<evidence type="ECO:0000313" key="6">
    <source>
        <dbReference type="EMBL" id="EIT71780.1"/>
    </source>
</evidence>
<protein>
    <submittedName>
        <fullName evidence="6">Pirin domain-containing protein</fullName>
    </submittedName>
</protein>
<dbReference type="InterPro" id="IPR003829">
    <property type="entry name" value="Pirin_N_dom"/>
</dbReference>
<proteinExistence type="inferred from homology"/>
<dbReference type="Pfam" id="PF02678">
    <property type="entry name" value="Pirin"/>
    <property type="match status" value="1"/>
</dbReference>
<dbReference type="InterPro" id="IPR011051">
    <property type="entry name" value="RmlC_Cupin_sf"/>
</dbReference>
<feature type="binding site" evidence="2">
    <location>
        <position position="114"/>
    </location>
    <ligand>
        <name>Fe cation</name>
        <dbReference type="ChEBI" id="CHEBI:24875"/>
    </ligand>
</feature>
<feature type="binding site" evidence="2">
    <location>
        <position position="112"/>
    </location>
    <ligand>
        <name>Fe cation</name>
        <dbReference type="ChEBI" id="CHEBI:24875"/>
    </ligand>
</feature>
<dbReference type="PANTHER" id="PTHR43212:SF3">
    <property type="entry name" value="QUERCETIN 2,3-DIOXYGENASE"/>
    <property type="match status" value="1"/>
</dbReference>
<feature type="binding site" evidence="2">
    <location>
        <position position="70"/>
    </location>
    <ligand>
        <name>Fe cation</name>
        <dbReference type="ChEBI" id="CHEBI:24875"/>
    </ligand>
</feature>
<dbReference type="Pfam" id="PF17954">
    <property type="entry name" value="Pirin_C_2"/>
    <property type="match status" value="1"/>
</dbReference>
<evidence type="ECO:0000259" key="4">
    <source>
        <dbReference type="Pfam" id="PF02678"/>
    </source>
</evidence>
<organism evidence="6 7">
    <name type="scientific">Hydrocarboniphaga effusa AP103</name>
    <dbReference type="NCBI Taxonomy" id="1172194"/>
    <lineage>
        <taxon>Bacteria</taxon>
        <taxon>Pseudomonadati</taxon>
        <taxon>Pseudomonadota</taxon>
        <taxon>Gammaproteobacteria</taxon>
        <taxon>Nevskiales</taxon>
        <taxon>Nevskiaceae</taxon>
        <taxon>Hydrocarboniphaga</taxon>
    </lineage>
</organism>
<keyword evidence="2" id="KW-0408">Iron</keyword>
<dbReference type="Proteomes" id="UP000003704">
    <property type="component" value="Unassembled WGS sequence"/>
</dbReference>
<keyword evidence="2" id="KW-0479">Metal-binding</keyword>
<dbReference type="PIRSF" id="PIRSF006232">
    <property type="entry name" value="Pirin"/>
    <property type="match status" value="1"/>
</dbReference>
<comment type="caution">
    <text evidence="6">The sequence shown here is derived from an EMBL/GenBank/DDBJ whole genome shotgun (WGS) entry which is preliminary data.</text>
</comment>
<dbReference type="AlphaFoldDB" id="I8TCS5"/>
<sequence>MHFRTFEGQTAMQQIRSASDRGHVQSGWLDSHHSFSFGGYQDPKWMGYSALRVINDDRVDPAAGFSPHSHRDMEIISYVLDGSLGHRDSTGGGSTLQPGELQLMSAGRGITHSEMNASKRDEVHFLQIWITPNVGGVAPGYQQKPLDHEALRKGFSTVVAPAAEDAPFSIHQDARLLIAWPAAGAELTQALNPKRSHYLHVARGSIKVGDRELSDGDALMLADESELRLTAETDAELLLFDLPAV</sequence>
<evidence type="ECO:0000313" key="7">
    <source>
        <dbReference type="Proteomes" id="UP000003704"/>
    </source>
</evidence>
<reference evidence="6 7" key="1">
    <citation type="journal article" date="2012" name="J. Bacteriol.">
        <title>Genome Sequence of n-Alkane-Degrading Hydrocarboniphaga effusa Strain AP103T (ATCC BAA-332T).</title>
        <authorList>
            <person name="Chang H.K."/>
            <person name="Zylstra G.J."/>
            <person name="Chae J.C."/>
        </authorList>
    </citation>
    <scope>NUCLEOTIDE SEQUENCE [LARGE SCALE GENOMIC DNA]</scope>
    <source>
        <strain evidence="6 7">AP103</strain>
    </source>
</reference>
<dbReference type="SUPFAM" id="SSF51182">
    <property type="entry name" value="RmlC-like cupins"/>
    <property type="match status" value="1"/>
</dbReference>
<dbReference type="PATRIC" id="fig|1172194.4.peg.1858"/>
<dbReference type="EMBL" id="AKGD01000001">
    <property type="protein sequence ID" value="EIT71780.1"/>
    <property type="molecule type" value="Genomic_DNA"/>
</dbReference>
<feature type="binding site" evidence="2">
    <location>
        <position position="68"/>
    </location>
    <ligand>
        <name>Fe cation</name>
        <dbReference type="ChEBI" id="CHEBI:24875"/>
    </ligand>
</feature>
<evidence type="ECO:0000256" key="3">
    <source>
        <dbReference type="RuleBase" id="RU003457"/>
    </source>
</evidence>
<gene>
    <name evidence="6" type="ORF">WQQ_19170</name>
</gene>
<dbReference type="GO" id="GO:0046872">
    <property type="term" value="F:metal ion binding"/>
    <property type="evidence" value="ECO:0007669"/>
    <property type="project" value="UniProtKB-KW"/>
</dbReference>
<feature type="domain" description="Pirin N-terminal" evidence="4">
    <location>
        <begin position="23"/>
        <end position="130"/>
    </location>
</feature>
<name>I8TCS5_9GAMM</name>
<comment type="cofactor">
    <cofactor evidence="2">
        <name>Fe cation</name>
        <dbReference type="ChEBI" id="CHEBI:24875"/>
    </cofactor>
    <text evidence="2">Binds 1 Fe cation per subunit.</text>
</comment>
<dbReference type="STRING" id="1172194.WQQ_19170"/>
<dbReference type="InterPro" id="IPR014710">
    <property type="entry name" value="RmlC-like_jellyroll"/>
</dbReference>
<keyword evidence="7" id="KW-1185">Reference proteome</keyword>
<accession>I8TCS5</accession>
<evidence type="ECO:0000256" key="2">
    <source>
        <dbReference type="PIRSR" id="PIRSR006232-1"/>
    </source>
</evidence>
<evidence type="ECO:0000259" key="5">
    <source>
        <dbReference type="Pfam" id="PF17954"/>
    </source>
</evidence>